<dbReference type="HOGENOM" id="CLU_039974_0_0_1"/>
<dbReference type="InterPro" id="IPR031750">
    <property type="entry name" value="DUF4734"/>
</dbReference>
<name>B4GJI4_DROPE</name>
<dbReference type="KEGG" id="dpe:6593392"/>
<dbReference type="Pfam" id="PF15881">
    <property type="entry name" value="DUF4734"/>
    <property type="match status" value="1"/>
</dbReference>
<evidence type="ECO:0000313" key="4">
    <source>
        <dbReference type="Proteomes" id="UP000008744"/>
    </source>
</evidence>
<dbReference type="InterPro" id="IPR030934">
    <property type="entry name" value="Intein_C"/>
</dbReference>
<dbReference type="PhylomeDB" id="B4GJI4"/>
<accession>B4GJI4</accession>
<sequence length="427" mass="48768">MSELNNEIKTKSSTDQTTISQMSDVTSSALGEQKPTAGTKDTHCWLISPEEYGSLGEQTVPQRSLFNFLPLQDNPIYVGTLPHKKPISEILAEQVRDNAGATLEVNIEGSRFYCIPNLVKCYSVWFARCDWRASSFNFSPSEVPARGFKCAYEWMRLQKPPSSSDVVETLQVAKYLKIGLLEPKCWEVLASNSLREKAAFMVFRKAKAYPELRDLCNAMNGRIRNYFLALVGSKYFTELSVDDLENLLMRNTIGVNSEIEVFFLVLRWMNLARDERMKHLGRLMNCVRFNLMPIVFLWTLRDGYTHPDKAHLFSADPILLAFNTDPTTESILTDAMSYVAMADSFNGDRDRYLNHMKVHRLPVTKPRKYVYHLNCPYHKYVLGVSVTHNFNANEFEEYIGSLQELWEGDGPPSHGDELVVDAHQVAM</sequence>
<evidence type="ECO:0000256" key="1">
    <source>
        <dbReference type="SAM" id="MobiDB-lite"/>
    </source>
</evidence>
<dbReference type="EMBL" id="CH479184">
    <property type="protein sequence ID" value="EDW36800.1"/>
    <property type="molecule type" value="Genomic_DNA"/>
</dbReference>
<dbReference type="PROSITE" id="PS50818">
    <property type="entry name" value="INTEIN_C_TER"/>
    <property type="match status" value="1"/>
</dbReference>
<gene>
    <name evidence="3" type="primary">Dper\GL25890</name>
    <name evidence="3" type="ORF">Dper_GL25890</name>
</gene>
<organism evidence="4">
    <name type="scientific">Drosophila persimilis</name>
    <name type="common">Fruit fly</name>
    <dbReference type="NCBI Taxonomy" id="7234"/>
    <lineage>
        <taxon>Eukaryota</taxon>
        <taxon>Metazoa</taxon>
        <taxon>Ecdysozoa</taxon>
        <taxon>Arthropoda</taxon>
        <taxon>Hexapoda</taxon>
        <taxon>Insecta</taxon>
        <taxon>Pterygota</taxon>
        <taxon>Neoptera</taxon>
        <taxon>Endopterygota</taxon>
        <taxon>Diptera</taxon>
        <taxon>Brachycera</taxon>
        <taxon>Muscomorpha</taxon>
        <taxon>Ephydroidea</taxon>
        <taxon>Drosophilidae</taxon>
        <taxon>Drosophila</taxon>
        <taxon>Sophophora</taxon>
    </lineage>
</organism>
<evidence type="ECO:0000259" key="2">
    <source>
        <dbReference type="SMART" id="SM00875"/>
    </source>
</evidence>
<dbReference type="SMART" id="SM00875">
    <property type="entry name" value="BACK"/>
    <property type="match status" value="1"/>
</dbReference>
<dbReference type="OMA" id="YQHRFTA"/>
<dbReference type="Pfam" id="PF07707">
    <property type="entry name" value="BACK"/>
    <property type="match status" value="1"/>
</dbReference>
<feature type="compositionally biased region" description="Polar residues" evidence="1">
    <location>
        <begin position="13"/>
        <end position="30"/>
    </location>
</feature>
<feature type="compositionally biased region" description="Basic and acidic residues" evidence="1">
    <location>
        <begin position="1"/>
        <end position="12"/>
    </location>
</feature>
<dbReference type="STRING" id="7234.B4GJI4"/>
<dbReference type="InterPro" id="IPR011705">
    <property type="entry name" value="BACK"/>
</dbReference>
<keyword evidence="4" id="KW-1185">Reference proteome</keyword>
<feature type="region of interest" description="Disordered" evidence="1">
    <location>
        <begin position="1"/>
        <end position="40"/>
    </location>
</feature>
<dbReference type="PANTHER" id="PTHR22667:SF0">
    <property type="entry name" value="AT01380P-RELATED"/>
    <property type="match status" value="1"/>
</dbReference>
<evidence type="ECO:0000313" key="3">
    <source>
        <dbReference type="EMBL" id="EDW36800.1"/>
    </source>
</evidence>
<dbReference type="Gene3D" id="1.25.40.420">
    <property type="match status" value="1"/>
</dbReference>
<dbReference type="Proteomes" id="UP000008744">
    <property type="component" value="Unassembled WGS sequence"/>
</dbReference>
<proteinExistence type="predicted"/>
<dbReference type="PANTHER" id="PTHR22667">
    <property type="entry name" value="AT01380P-RELATED"/>
    <property type="match status" value="1"/>
</dbReference>
<protein>
    <submittedName>
        <fullName evidence="3">GL25890</fullName>
    </submittedName>
</protein>
<dbReference type="eggNOG" id="ENOG502TB5F">
    <property type="taxonomic scope" value="Eukaryota"/>
</dbReference>
<dbReference type="AlphaFoldDB" id="B4GJI4"/>
<dbReference type="OrthoDB" id="6350321at2759"/>
<reference evidence="3 4" key="1">
    <citation type="journal article" date="2007" name="Nature">
        <title>Evolution of genes and genomes on the Drosophila phylogeny.</title>
        <authorList>
            <consortium name="Drosophila 12 Genomes Consortium"/>
            <person name="Clark A.G."/>
            <person name="Eisen M.B."/>
            <person name="Smith D.R."/>
            <person name="Bergman C.M."/>
            <person name="Oliver B."/>
            <person name="Markow T.A."/>
            <person name="Kaufman T.C."/>
            <person name="Kellis M."/>
            <person name="Gelbart W."/>
            <person name="Iyer V.N."/>
            <person name="Pollard D.A."/>
            <person name="Sackton T.B."/>
            <person name="Larracuente A.M."/>
            <person name="Singh N.D."/>
            <person name="Abad J.P."/>
            <person name="Abt D.N."/>
            <person name="Adryan B."/>
            <person name="Aguade M."/>
            <person name="Akashi H."/>
            <person name="Anderson W.W."/>
            <person name="Aquadro C.F."/>
            <person name="Ardell D.H."/>
            <person name="Arguello R."/>
            <person name="Artieri C.G."/>
            <person name="Barbash D.A."/>
            <person name="Barker D."/>
            <person name="Barsanti P."/>
            <person name="Batterham P."/>
            <person name="Batzoglou S."/>
            <person name="Begun D."/>
            <person name="Bhutkar A."/>
            <person name="Blanco E."/>
            <person name="Bosak S.A."/>
            <person name="Bradley R.K."/>
            <person name="Brand A.D."/>
            <person name="Brent M.R."/>
            <person name="Brooks A.N."/>
            <person name="Brown R.H."/>
            <person name="Butlin R.K."/>
            <person name="Caggese C."/>
            <person name="Calvi B.R."/>
            <person name="Bernardo de Carvalho A."/>
            <person name="Caspi A."/>
            <person name="Castrezana S."/>
            <person name="Celniker S.E."/>
            <person name="Chang J.L."/>
            <person name="Chapple C."/>
            <person name="Chatterji S."/>
            <person name="Chinwalla A."/>
            <person name="Civetta A."/>
            <person name="Clifton S.W."/>
            <person name="Comeron J.M."/>
            <person name="Costello J.C."/>
            <person name="Coyne J.A."/>
            <person name="Daub J."/>
            <person name="David R.G."/>
            <person name="Delcher A.L."/>
            <person name="Delehaunty K."/>
            <person name="Do C.B."/>
            <person name="Ebling H."/>
            <person name="Edwards K."/>
            <person name="Eickbush T."/>
            <person name="Evans J.D."/>
            <person name="Filipski A."/>
            <person name="Findeiss S."/>
            <person name="Freyhult E."/>
            <person name="Fulton L."/>
            <person name="Fulton R."/>
            <person name="Garcia A.C."/>
            <person name="Gardiner A."/>
            <person name="Garfield D.A."/>
            <person name="Garvin B.E."/>
            <person name="Gibson G."/>
            <person name="Gilbert D."/>
            <person name="Gnerre S."/>
            <person name="Godfrey J."/>
            <person name="Good R."/>
            <person name="Gotea V."/>
            <person name="Gravely B."/>
            <person name="Greenberg A.J."/>
            <person name="Griffiths-Jones S."/>
            <person name="Gross S."/>
            <person name="Guigo R."/>
            <person name="Gustafson E.A."/>
            <person name="Haerty W."/>
            <person name="Hahn M.W."/>
            <person name="Halligan D.L."/>
            <person name="Halpern A.L."/>
            <person name="Halter G.M."/>
            <person name="Han M.V."/>
            <person name="Heger A."/>
            <person name="Hillier L."/>
            <person name="Hinrichs A.S."/>
            <person name="Holmes I."/>
            <person name="Hoskins R.A."/>
            <person name="Hubisz M.J."/>
            <person name="Hultmark D."/>
            <person name="Huntley M.A."/>
            <person name="Jaffe D.B."/>
            <person name="Jagadeeshan S."/>
            <person name="Jeck W.R."/>
            <person name="Johnson J."/>
            <person name="Jones C.D."/>
            <person name="Jordan W.C."/>
            <person name="Karpen G.H."/>
            <person name="Kataoka E."/>
            <person name="Keightley P.D."/>
            <person name="Kheradpour P."/>
            <person name="Kirkness E.F."/>
            <person name="Koerich L.B."/>
            <person name="Kristiansen K."/>
            <person name="Kudrna D."/>
            <person name="Kulathinal R.J."/>
            <person name="Kumar S."/>
            <person name="Kwok R."/>
            <person name="Lander E."/>
            <person name="Langley C.H."/>
            <person name="Lapoint R."/>
            <person name="Lazzaro B.P."/>
            <person name="Lee S.J."/>
            <person name="Levesque L."/>
            <person name="Li R."/>
            <person name="Lin C.F."/>
            <person name="Lin M.F."/>
            <person name="Lindblad-Toh K."/>
            <person name="Llopart A."/>
            <person name="Long M."/>
            <person name="Low L."/>
            <person name="Lozovsky E."/>
            <person name="Lu J."/>
            <person name="Luo M."/>
            <person name="Machado C.A."/>
            <person name="Makalowski W."/>
            <person name="Marzo M."/>
            <person name="Matsuda M."/>
            <person name="Matzkin L."/>
            <person name="McAllister B."/>
            <person name="McBride C.S."/>
            <person name="McKernan B."/>
            <person name="McKernan K."/>
            <person name="Mendez-Lago M."/>
            <person name="Minx P."/>
            <person name="Mollenhauer M.U."/>
            <person name="Montooth K."/>
            <person name="Mount S.M."/>
            <person name="Mu X."/>
            <person name="Myers E."/>
            <person name="Negre B."/>
            <person name="Newfeld S."/>
            <person name="Nielsen R."/>
            <person name="Noor M.A."/>
            <person name="O'Grady P."/>
            <person name="Pachter L."/>
            <person name="Papaceit M."/>
            <person name="Parisi M.J."/>
            <person name="Parisi M."/>
            <person name="Parts L."/>
            <person name="Pedersen J.S."/>
            <person name="Pesole G."/>
            <person name="Phillippy A.M."/>
            <person name="Ponting C.P."/>
            <person name="Pop M."/>
            <person name="Porcelli D."/>
            <person name="Powell J.R."/>
            <person name="Prohaska S."/>
            <person name="Pruitt K."/>
            <person name="Puig M."/>
            <person name="Quesneville H."/>
            <person name="Ram K.R."/>
            <person name="Rand D."/>
            <person name="Rasmussen M.D."/>
            <person name="Reed L.K."/>
            <person name="Reenan R."/>
            <person name="Reily A."/>
            <person name="Remington K.A."/>
            <person name="Rieger T.T."/>
            <person name="Ritchie M.G."/>
            <person name="Robin C."/>
            <person name="Rogers Y.H."/>
            <person name="Rohde C."/>
            <person name="Rozas J."/>
            <person name="Rubenfield M.J."/>
            <person name="Ruiz A."/>
            <person name="Russo S."/>
            <person name="Salzberg S.L."/>
            <person name="Sanchez-Gracia A."/>
            <person name="Saranga D.J."/>
            <person name="Sato H."/>
            <person name="Schaeffer S.W."/>
            <person name="Schatz M.C."/>
            <person name="Schlenke T."/>
            <person name="Schwartz R."/>
            <person name="Segarra C."/>
            <person name="Singh R.S."/>
            <person name="Sirot L."/>
            <person name="Sirota M."/>
            <person name="Sisneros N.B."/>
            <person name="Smith C.D."/>
            <person name="Smith T.F."/>
            <person name="Spieth J."/>
            <person name="Stage D.E."/>
            <person name="Stark A."/>
            <person name="Stephan W."/>
            <person name="Strausberg R.L."/>
            <person name="Strempel S."/>
            <person name="Sturgill D."/>
            <person name="Sutton G."/>
            <person name="Sutton G.G."/>
            <person name="Tao W."/>
            <person name="Teichmann S."/>
            <person name="Tobari Y.N."/>
            <person name="Tomimura Y."/>
            <person name="Tsolas J.M."/>
            <person name="Valente V.L."/>
            <person name="Venter E."/>
            <person name="Venter J.C."/>
            <person name="Vicario S."/>
            <person name="Vieira F.G."/>
            <person name="Vilella A.J."/>
            <person name="Villasante A."/>
            <person name="Walenz B."/>
            <person name="Wang J."/>
            <person name="Wasserman M."/>
            <person name="Watts T."/>
            <person name="Wilson D."/>
            <person name="Wilson R.K."/>
            <person name="Wing R.A."/>
            <person name="Wolfner M.F."/>
            <person name="Wong A."/>
            <person name="Wong G.K."/>
            <person name="Wu C.I."/>
            <person name="Wu G."/>
            <person name="Yamamoto D."/>
            <person name="Yang H.P."/>
            <person name="Yang S.P."/>
            <person name="Yorke J.A."/>
            <person name="Yoshida K."/>
            <person name="Zdobnov E."/>
            <person name="Zhang P."/>
            <person name="Zhang Y."/>
            <person name="Zimin A.V."/>
            <person name="Baldwin J."/>
            <person name="Abdouelleil A."/>
            <person name="Abdulkadir J."/>
            <person name="Abebe A."/>
            <person name="Abera B."/>
            <person name="Abreu J."/>
            <person name="Acer S.C."/>
            <person name="Aftuck L."/>
            <person name="Alexander A."/>
            <person name="An P."/>
            <person name="Anderson E."/>
            <person name="Anderson S."/>
            <person name="Arachi H."/>
            <person name="Azer M."/>
            <person name="Bachantsang P."/>
            <person name="Barry A."/>
            <person name="Bayul T."/>
            <person name="Berlin A."/>
            <person name="Bessette D."/>
            <person name="Bloom T."/>
            <person name="Blye J."/>
            <person name="Boguslavskiy L."/>
            <person name="Bonnet C."/>
            <person name="Boukhgalter B."/>
            <person name="Bourzgui I."/>
            <person name="Brown A."/>
            <person name="Cahill P."/>
            <person name="Channer S."/>
            <person name="Cheshatsang Y."/>
            <person name="Chuda L."/>
            <person name="Citroen M."/>
            <person name="Collymore A."/>
            <person name="Cooke P."/>
            <person name="Costello M."/>
            <person name="D'Aco K."/>
            <person name="Daza R."/>
            <person name="De Haan G."/>
            <person name="DeGray S."/>
            <person name="DeMaso C."/>
            <person name="Dhargay N."/>
            <person name="Dooley K."/>
            <person name="Dooley E."/>
            <person name="Doricent M."/>
            <person name="Dorje P."/>
            <person name="Dorjee K."/>
            <person name="Dupes A."/>
            <person name="Elong R."/>
            <person name="Falk J."/>
            <person name="Farina A."/>
            <person name="Faro S."/>
            <person name="Ferguson D."/>
            <person name="Fisher S."/>
            <person name="Foley C.D."/>
            <person name="Franke A."/>
            <person name="Friedrich D."/>
            <person name="Gadbois L."/>
            <person name="Gearin G."/>
            <person name="Gearin C.R."/>
            <person name="Giannoukos G."/>
            <person name="Goode T."/>
            <person name="Graham J."/>
            <person name="Grandbois E."/>
            <person name="Grewal S."/>
            <person name="Gyaltsen K."/>
            <person name="Hafez N."/>
            <person name="Hagos B."/>
            <person name="Hall J."/>
            <person name="Henson C."/>
            <person name="Hollinger A."/>
            <person name="Honan T."/>
            <person name="Huard M.D."/>
            <person name="Hughes L."/>
            <person name="Hurhula B."/>
            <person name="Husby M.E."/>
            <person name="Kamat A."/>
            <person name="Kanga B."/>
            <person name="Kashin S."/>
            <person name="Khazanovich D."/>
            <person name="Kisner P."/>
            <person name="Lance K."/>
            <person name="Lara M."/>
            <person name="Lee W."/>
            <person name="Lennon N."/>
            <person name="Letendre F."/>
            <person name="LeVine R."/>
            <person name="Lipovsky A."/>
            <person name="Liu X."/>
            <person name="Liu J."/>
            <person name="Liu S."/>
            <person name="Lokyitsang T."/>
            <person name="Lokyitsang Y."/>
            <person name="Lubonja R."/>
            <person name="Lui A."/>
            <person name="MacDonald P."/>
            <person name="Magnisalis V."/>
            <person name="Maru K."/>
            <person name="Matthews C."/>
            <person name="McCusker W."/>
            <person name="McDonough S."/>
            <person name="Mehta T."/>
            <person name="Meldrim J."/>
            <person name="Meneus L."/>
            <person name="Mihai O."/>
            <person name="Mihalev A."/>
            <person name="Mihova T."/>
            <person name="Mittelman R."/>
            <person name="Mlenga V."/>
            <person name="Montmayeur A."/>
            <person name="Mulrain L."/>
            <person name="Navidi A."/>
            <person name="Naylor J."/>
            <person name="Negash T."/>
            <person name="Nguyen T."/>
            <person name="Nguyen N."/>
            <person name="Nicol R."/>
            <person name="Norbu C."/>
            <person name="Norbu N."/>
            <person name="Novod N."/>
            <person name="O'Neill B."/>
            <person name="Osman S."/>
            <person name="Markiewicz E."/>
            <person name="Oyono O.L."/>
            <person name="Patti C."/>
            <person name="Phunkhang P."/>
            <person name="Pierre F."/>
            <person name="Priest M."/>
            <person name="Raghuraman S."/>
            <person name="Rege F."/>
            <person name="Reyes R."/>
            <person name="Rise C."/>
            <person name="Rogov P."/>
            <person name="Ross K."/>
            <person name="Ryan E."/>
            <person name="Settipalli S."/>
            <person name="Shea T."/>
            <person name="Sherpa N."/>
            <person name="Shi L."/>
            <person name="Shih D."/>
            <person name="Sparrow T."/>
            <person name="Spaulding J."/>
            <person name="Stalker J."/>
            <person name="Stange-Thomann N."/>
            <person name="Stavropoulos S."/>
            <person name="Stone C."/>
            <person name="Strader C."/>
            <person name="Tesfaye S."/>
            <person name="Thomson T."/>
            <person name="Thoulutsang Y."/>
            <person name="Thoulutsang D."/>
            <person name="Topham K."/>
            <person name="Topping I."/>
            <person name="Tsamla T."/>
            <person name="Vassiliev H."/>
            <person name="Vo A."/>
            <person name="Wangchuk T."/>
            <person name="Wangdi T."/>
            <person name="Weiand M."/>
            <person name="Wilkinson J."/>
            <person name="Wilson A."/>
            <person name="Yadav S."/>
            <person name="Young G."/>
            <person name="Yu Q."/>
            <person name="Zembek L."/>
            <person name="Zhong D."/>
            <person name="Zimmer A."/>
            <person name="Zwirko Z."/>
            <person name="Jaffe D.B."/>
            <person name="Alvarez P."/>
            <person name="Brockman W."/>
            <person name="Butler J."/>
            <person name="Chin C."/>
            <person name="Gnerre S."/>
            <person name="Grabherr M."/>
            <person name="Kleber M."/>
            <person name="Mauceli E."/>
            <person name="MacCallum I."/>
        </authorList>
    </citation>
    <scope>NUCLEOTIDE SEQUENCE [LARGE SCALE GENOMIC DNA]</scope>
    <source>
        <strain evidence="4">MSH-3 / Tucson 14011-0111.49</strain>
    </source>
</reference>
<feature type="domain" description="BACK" evidence="2">
    <location>
        <begin position="199"/>
        <end position="301"/>
    </location>
</feature>